<protein>
    <recommendedName>
        <fullName evidence="2">HTH merR-type domain-containing protein</fullName>
    </recommendedName>
</protein>
<dbReference type="GO" id="GO:0003700">
    <property type="term" value="F:DNA-binding transcription factor activity"/>
    <property type="evidence" value="ECO:0007669"/>
    <property type="project" value="InterPro"/>
</dbReference>
<gene>
    <name evidence="3" type="ORF">KL86DES1_20657</name>
</gene>
<dbReference type="PROSITE" id="PS50937">
    <property type="entry name" value="HTH_MERR_2"/>
    <property type="match status" value="1"/>
</dbReference>
<dbReference type="EMBL" id="FMJC01000002">
    <property type="protein sequence ID" value="SCM72499.1"/>
    <property type="molecule type" value="Genomic_DNA"/>
</dbReference>
<accession>A0A212L579</accession>
<feature type="domain" description="HTH merR-type" evidence="2">
    <location>
        <begin position="3"/>
        <end position="72"/>
    </location>
</feature>
<name>A0A212L579_9BACT</name>
<keyword evidence="1" id="KW-0238">DNA-binding</keyword>
<sequence length="281" mass="32601">MKYLSTGEFARLCRTRKDTLLFYDKEGLLKPRLVSENGYRRYHIGQFYEFDMVAMLKETGSSLKEIRTFMQEPDPAGLLTHLEEKKRLLHRERMRMAAREKMLEATIAFGHEALNARYDVLDLVKMPEERLELTPVSEEDQATEEGSIEIFAEFAEKFEKQGRPVPMPLGFLAEKEKISTRVYLADYFFCGASRESRRENLFIRPAGLYARFYHKGDTQSHADAYSRMVDAIEQRGWVINGHMYGYDMASYIISTNPMEYVAKYCVPVCVTENGAQAQTQE</sequence>
<dbReference type="Pfam" id="PF13411">
    <property type="entry name" value="MerR_1"/>
    <property type="match status" value="1"/>
</dbReference>
<proteinExistence type="predicted"/>
<dbReference type="InterPro" id="IPR047057">
    <property type="entry name" value="MerR_fam"/>
</dbReference>
<dbReference type="AlphaFoldDB" id="A0A212L579"/>
<dbReference type="GO" id="GO:0003677">
    <property type="term" value="F:DNA binding"/>
    <property type="evidence" value="ECO:0007669"/>
    <property type="project" value="UniProtKB-KW"/>
</dbReference>
<dbReference type="InterPro" id="IPR000551">
    <property type="entry name" value="MerR-type_HTH_dom"/>
</dbReference>
<dbReference type="SUPFAM" id="SSF46955">
    <property type="entry name" value="Putative DNA-binding domain"/>
    <property type="match status" value="1"/>
</dbReference>
<dbReference type="SMART" id="SM00422">
    <property type="entry name" value="HTH_MERR"/>
    <property type="match status" value="1"/>
</dbReference>
<dbReference type="InterPro" id="IPR011256">
    <property type="entry name" value="Reg_factor_effector_dom_sf"/>
</dbReference>
<dbReference type="SUPFAM" id="SSF55136">
    <property type="entry name" value="Probable bacterial effector-binding domain"/>
    <property type="match status" value="1"/>
</dbReference>
<evidence type="ECO:0000313" key="3">
    <source>
        <dbReference type="EMBL" id="SCM72499.1"/>
    </source>
</evidence>
<dbReference type="Gene3D" id="3.20.80.10">
    <property type="entry name" value="Regulatory factor, effector binding domain"/>
    <property type="match status" value="1"/>
</dbReference>
<dbReference type="Gene3D" id="1.10.1660.10">
    <property type="match status" value="1"/>
</dbReference>
<evidence type="ECO:0000259" key="2">
    <source>
        <dbReference type="PROSITE" id="PS50937"/>
    </source>
</evidence>
<dbReference type="PANTHER" id="PTHR30204">
    <property type="entry name" value="REDOX-CYCLING DRUG-SENSING TRANSCRIPTIONAL ACTIVATOR SOXR"/>
    <property type="match status" value="1"/>
</dbReference>
<organism evidence="3">
    <name type="scientific">uncultured Desulfovibrio sp</name>
    <dbReference type="NCBI Taxonomy" id="167968"/>
    <lineage>
        <taxon>Bacteria</taxon>
        <taxon>Pseudomonadati</taxon>
        <taxon>Thermodesulfobacteriota</taxon>
        <taxon>Desulfovibrionia</taxon>
        <taxon>Desulfovibrionales</taxon>
        <taxon>Desulfovibrionaceae</taxon>
        <taxon>Desulfovibrio</taxon>
        <taxon>environmental samples</taxon>
    </lineage>
</organism>
<dbReference type="PANTHER" id="PTHR30204:SF85">
    <property type="entry name" value="MULTIDRUG-EFFLUX TRANSPORTER 2 REGULATOR"/>
    <property type="match status" value="1"/>
</dbReference>
<dbReference type="InterPro" id="IPR009061">
    <property type="entry name" value="DNA-bd_dom_put_sf"/>
</dbReference>
<dbReference type="RefSeq" id="WP_179980238.1">
    <property type="nucleotide sequence ID" value="NZ_LT608333.1"/>
</dbReference>
<reference evidence="3" key="1">
    <citation type="submission" date="2016-08" db="EMBL/GenBank/DDBJ databases">
        <authorList>
            <person name="Seilhamer J.J."/>
        </authorList>
    </citation>
    <scope>NUCLEOTIDE SEQUENCE</scope>
    <source>
        <strain evidence="3">86-1</strain>
    </source>
</reference>
<evidence type="ECO:0000256" key="1">
    <source>
        <dbReference type="ARBA" id="ARBA00023125"/>
    </source>
</evidence>